<dbReference type="OrthoDB" id="9810941at2"/>
<organism evidence="7 8">
    <name type="scientific">Leucothrix arctica</name>
    <dbReference type="NCBI Taxonomy" id="1481894"/>
    <lineage>
        <taxon>Bacteria</taxon>
        <taxon>Pseudomonadati</taxon>
        <taxon>Pseudomonadota</taxon>
        <taxon>Gammaproteobacteria</taxon>
        <taxon>Thiotrichales</taxon>
        <taxon>Thiotrichaceae</taxon>
        <taxon>Leucothrix</taxon>
    </lineage>
</organism>
<feature type="transmembrane region" description="Helical" evidence="5">
    <location>
        <begin position="12"/>
        <end position="31"/>
    </location>
</feature>
<protein>
    <recommendedName>
        <fullName evidence="6">Major facilitator superfamily (MFS) profile domain-containing protein</fullName>
    </recommendedName>
</protein>
<dbReference type="GO" id="GO:0022857">
    <property type="term" value="F:transmembrane transporter activity"/>
    <property type="evidence" value="ECO:0007669"/>
    <property type="project" value="InterPro"/>
</dbReference>
<keyword evidence="3 5" id="KW-1133">Transmembrane helix</keyword>
<dbReference type="GO" id="GO:0016020">
    <property type="term" value="C:membrane"/>
    <property type="evidence" value="ECO:0007669"/>
    <property type="project" value="UniProtKB-SubCell"/>
</dbReference>
<gene>
    <name evidence="7" type="ORF">DKT75_12090</name>
</gene>
<feature type="transmembrane region" description="Helical" evidence="5">
    <location>
        <begin position="246"/>
        <end position="267"/>
    </location>
</feature>
<evidence type="ECO:0000256" key="1">
    <source>
        <dbReference type="ARBA" id="ARBA00004141"/>
    </source>
</evidence>
<dbReference type="CDD" id="cd17393">
    <property type="entry name" value="MFS_MosC_like"/>
    <property type="match status" value="1"/>
</dbReference>
<feature type="transmembrane region" description="Helical" evidence="5">
    <location>
        <begin position="141"/>
        <end position="162"/>
    </location>
</feature>
<proteinExistence type="predicted"/>
<feature type="transmembrane region" description="Helical" evidence="5">
    <location>
        <begin position="100"/>
        <end position="120"/>
    </location>
</feature>
<dbReference type="PROSITE" id="PS50850">
    <property type="entry name" value="MFS"/>
    <property type="match status" value="1"/>
</dbReference>
<evidence type="ECO:0000313" key="8">
    <source>
        <dbReference type="Proteomes" id="UP000245506"/>
    </source>
</evidence>
<feature type="transmembrane region" description="Helical" evidence="5">
    <location>
        <begin position="303"/>
        <end position="322"/>
    </location>
</feature>
<evidence type="ECO:0000256" key="3">
    <source>
        <dbReference type="ARBA" id="ARBA00022989"/>
    </source>
</evidence>
<dbReference type="InterPro" id="IPR051788">
    <property type="entry name" value="MFS_Transporter"/>
</dbReference>
<dbReference type="Proteomes" id="UP000245506">
    <property type="component" value="Unassembled WGS sequence"/>
</dbReference>
<evidence type="ECO:0000256" key="2">
    <source>
        <dbReference type="ARBA" id="ARBA00022692"/>
    </source>
</evidence>
<feature type="transmembrane region" description="Helical" evidence="5">
    <location>
        <begin position="78"/>
        <end position="94"/>
    </location>
</feature>
<evidence type="ECO:0000313" key="7">
    <source>
        <dbReference type="EMBL" id="PWQ95518.1"/>
    </source>
</evidence>
<evidence type="ECO:0000256" key="5">
    <source>
        <dbReference type="SAM" id="Phobius"/>
    </source>
</evidence>
<dbReference type="RefSeq" id="WP_109823697.1">
    <property type="nucleotide sequence ID" value="NZ_QGKL01000033.1"/>
</dbReference>
<feature type="transmembrane region" description="Helical" evidence="5">
    <location>
        <begin position="279"/>
        <end position="297"/>
    </location>
</feature>
<dbReference type="SUPFAM" id="SSF103473">
    <property type="entry name" value="MFS general substrate transporter"/>
    <property type="match status" value="1"/>
</dbReference>
<feature type="transmembrane region" description="Helical" evidence="5">
    <location>
        <begin position="334"/>
        <end position="356"/>
    </location>
</feature>
<feature type="transmembrane region" description="Helical" evidence="5">
    <location>
        <begin position="362"/>
        <end position="385"/>
    </location>
</feature>
<dbReference type="InterPro" id="IPR011701">
    <property type="entry name" value="MFS"/>
</dbReference>
<evidence type="ECO:0000256" key="4">
    <source>
        <dbReference type="ARBA" id="ARBA00023136"/>
    </source>
</evidence>
<dbReference type="PANTHER" id="PTHR23514">
    <property type="entry name" value="BYPASS OF STOP CODON PROTEIN 6"/>
    <property type="match status" value="1"/>
</dbReference>
<keyword evidence="2 5" id="KW-0812">Transmembrane</keyword>
<keyword evidence="8" id="KW-1185">Reference proteome</keyword>
<comment type="caution">
    <text evidence="7">The sequence shown here is derived from an EMBL/GenBank/DDBJ whole genome shotgun (WGS) entry which is preliminary data.</text>
</comment>
<name>A0A317CAF1_9GAMM</name>
<keyword evidence="4 5" id="KW-0472">Membrane</keyword>
<sequence>MTHSQQSIDKRALYAVAVQFFINGMIASSYIPRLPEIRDLLNVDLGTIGQVLTVASLGGLLGSWLAAKVINRVGTKKSMIFGSISVICILPLVAQASSVWMLFTVLALIMMLDPIVDVAMNIQGSNISARRSSPVMNRLHGLWSVGSVVGGLIASVMAALTISLQWHLLLTSIIMSLSLLYIGKGLLNSDEVIVDNPEAGASAIRKIRVPISLWVFAMLGGAVFVPELIGSDWSPFRMTDDLNMSAGIAGLAYVAFTVGMVIGRLSGDWVAVRINKRRQLKYAVITAFIGLSVACLIDSVPLVFIGLTISGIGISVLFPTLYDIAAQDPKNAGAALGAVTAGSRVFSLVIPISIGFLADTSWLSVGVVMAVFALSSLLVVAYLAARNYK</sequence>
<feature type="transmembrane region" description="Helical" evidence="5">
    <location>
        <begin position="168"/>
        <end position="187"/>
    </location>
</feature>
<dbReference type="AlphaFoldDB" id="A0A317CAF1"/>
<reference evidence="7 8" key="1">
    <citation type="submission" date="2018-05" db="EMBL/GenBank/DDBJ databases">
        <title>Leucothrix arctica sp. nov., isolated from Arctic seawater.</title>
        <authorList>
            <person name="Choi A."/>
            <person name="Baek K."/>
        </authorList>
    </citation>
    <scope>NUCLEOTIDE SEQUENCE [LARGE SCALE GENOMIC DNA]</scope>
    <source>
        <strain evidence="7 8">IMCC9719</strain>
    </source>
</reference>
<comment type="subcellular location">
    <subcellularLocation>
        <location evidence="1">Membrane</location>
        <topology evidence="1">Multi-pass membrane protein</topology>
    </subcellularLocation>
</comment>
<dbReference type="Pfam" id="PF07690">
    <property type="entry name" value="MFS_1"/>
    <property type="match status" value="1"/>
</dbReference>
<dbReference type="PANTHER" id="PTHR23514:SF13">
    <property type="entry name" value="INNER MEMBRANE PROTEIN YBJJ"/>
    <property type="match status" value="1"/>
</dbReference>
<evidence type="ECO:0000259" key="6">
    <source>
        <dbReference type="PROSITE" id="PS50850"/>
    </source>
</evidence>
<dbReference type="InterPro" id="IPR020846">
    <property type="entry name" value="MFS_dom"/>
</dbReference>
<dbReference type="Gene3D" id="1.20.1250.20">
    <property type="entry name" value="MFS general substrate transporter like domains"/>
    <property type="match status" value="2"/>
</dbReference>
<feature type="transmembrane region" description="Helical" evidence="5">
    <location>
        <begin position="43"/>
        <end position="66"/>
    </location>
</feature>
<feature type="transmembrane region" description="Helical" evidence="5">
    <location>
        <begin position="207"/>
        <end position="226"/>
    </location>
</feature>
<dbReference type="EMBL" id="QGKL01000033">
    <property type="protein sequence ID" value="PWQ95518.1"/>
    <property type="molecule type" value="Genomic_DNA"/>
</dbReference>
<feature type="domain" description="Major facilitator superfamily (MFS) profile" evidence="6">
    <location>
        <begin position="12"/>
        <end position="388"/>
    </location>
</feature>
<dbReference type="InterPro" id="IPR036259">
    <property type="entry name" value="MFS_trans_sf"/>
</dbReference>
<accession>A0A317CAF1</accession>